<feature type="domain" description="CTLH/CRA C-terminal to LisH motif" evidence="1">
    <location>
        <begin position="43"/>
        <end position="111"/>
    </location>
</feature>
<evidence type="ECO:0000313" key="2">
    <source>
        <dbReference type="EMBL" id="KAF5830226.1"/>
    </source>
</evidence>
<dbReference type="InterPro" id="IPR024964">
    <property type="entry name" value="CTLH/CRA"/>
</dbReference>
<dbReference type="PANTHER" id="PTHR12170">
    <property type="entry name" value="MACROPHAGE ERYTHROBLAST ATTACHER-RELATED"/>
    <property type="match status" value="1"/>
</dbReference>
<reference evidence="2" key="1">
    <citation type="submission" date="2017-08" db="EMBL/GenBank/DDBJ databases">
        <authorList>
            <person name="Polle J.E."/>
            <person name="Barry K."/>
            <person name="Cushman J."/>
            <person name="Schmutz J."/>
            <person name="Tran D."/>
            <person name="Hathwaick L.T."/>
            <person name="Yim W.C."/>
            <person name="Jenkins J."/>
            <person name="Mckie-Krisberg Z.M."/>
            <person name="Prochnik S."/>
            <person name="Lindquist E."/>
            <person name="Dockter R.B."/>
            <person name="Adam C."/>
            <person name="Molina H."/>
            <person name="Bunkerborg J."/>
            <person name="Jin E."/>
            <person name="Buchheim M."/>
            <person name="Magnuson J."/>
        </authorList>
    </citation>
    <scope>NUCLEOTIDE SEQUENCE</scope>
    <source>
        <strain evidence="2">CCAP 19/18</strain>
    </source>
</reference>
<name>A0ABQ7G6J4_DUNSA</name>
<dbReference type="EMBL" id="MU070067">
    <property type="protein sequence ID" value="KAF5830226.1"/>
    <property type="molecule type" value="Genomic_DNA"/>
</dbReference>
<proteinExistence type="predicted"/>
<organism evidence="2 3">
    <name type="scientific">Dunaliella salina</name>
    <name type="common">Green alga</name>
    <name type="synonym">Protococcus salinus</name>
    <dbReference type="NCBI Taxonomy" id="3046"/>
    <lineage>
        <taxon>Eukaryota</taxon>
        <taxon>Viridiplantae</taxon>
        <taxon>Chlorophyta</taxon>
        <taxon>core chlorophytes</taxon>
        <taxon>Chlorophyceae</taxon>
        <taxon>CS clade</taxon>
        <taxon>Chlamydomonadales</taxon>
        <taxon>Dunaliellaceae</taxon>
        <taxon>Dunaliella</taxon>
    </lineage>
</organism>
<gene>
    <name evidence="2" type="ORF">DUNSADRAFT_14887</name>
</gene>
<keyword evidence="3" id="KW-1185">Reference proteome</keyword>
<dbReference type="Pfam" id="PF10607">
    <property type="entry name" value="CTLH"/>
    <property type="match status" value="1"/>
</dbReference>
<dbReference type="PANTHER" id="PTHR12170:SF2">
    <property type="entry name" value="E3 UBIQUITIN-PROTEIN TRANSFERASE MAEA"/>
    <property type="match status" value="1"/>
</dbReference>
<dbReference type="InterPro" id="IPR045098">
    <property type="entry name" value="Fyv10_fam"/>
</dbReference>
<protein>
    <recommendedName>
        <fullName evidence="1">CTLH/CRA C-terminal to LisH motif domain-containing protein</fullName>
    </recommendedName>
</protein>
<dbReference type="Proteomes" id="UP000815325">
    <property type="component" value="Unassembled WGS sequence"/>
</dbReference>
<sequence>MQQAFGQAFFSVRDSVATLRVACICVNVECHMNAINLSDGQAEFIELVRRKEKVQAIHYAREHLAPWASQYLQEFQRAVATLAFSPDTKCAVYRALFDPCHWEVLEQQFMQVRARRHRSCYK</sequence>
<evidence type="ECO:0000259" key="1">
    <source>
        <dbReference type="Pfam" id="PF10607"/>
    </source>
</evidence>
<evidence type="ECO:0000313" key="3">
    <source>
        <dbReference type="Proteomes" id="UP000815325"/>
    </source>
</evidence>
<accession>A0ABQ7G6J4</accession>
<comment type="caution">
    <text evidence="2">The sequence shown here is derived from an EMBL/GenBank/DDBJ whole genome shotgun (WGS) entry which is preliminary data.</text>
</comment>